<comment type="caution">
    <text evidence="1">The sequence shown here is derived from an EMBL/GenBank/DDBJ whole genome shotgun (WGS) entry which is preliminary data.</text>
</comment>
<evidence type="ECO:0000313" key="1">
    <source>
        <dbReference type="EMBL" id="KAK3716311.1"/>
    </source>
</evidence>
<sequence>MAEITRKLSDAVHMEKAPVIDELVEYMNNLDPPPSEEEVRKVVRKIDMRLPPFLFILYVFTWLDRGALGNAVLMNIREDLGFTSSTFALAVGMFFVGCCTAELFANIGMRYVRPSWWCAGAMIIWGVFATLQAVAGSPGGMYAIRFFLGIFESAFIAGAPYMVSLMYPRASVGKRLSFYLASTPFAGAFGGWIAYGVAHIQSSSVKTWQVLFLIEGLLTILFGLLCLWVLPDRAHNTKWLTPRERDVAEWRMMQDGNRTRGAIVWNVLYKHLLDWRMWVNISIYICQVLSTYTISTFTPVIVATMGYDNVQAQLMTAPPFCVALVMCFVIGWLSDRIRSCSGLLAPLTCIAILGDLILVLLPIENGRGRYAGVFLVQLGILPCITLAVGNIINNSCGDIKKGVAIGIYLATGSTMGVATGYLFPETDQPKFTKGFWVLFGTASYVATAALVMTQINKRENMRRDKAHGKKPTDRVVNFDEDGLMEQHPFWRYYL</sequence>
<accession>A0ACC3NFV5</accession>
<proteinExistence type="predicted"/>
<keyword evidence="2" id="KW-1185">Reference proteome</keyword>
<dbReference type="EMBL" id="JAUTXU010000043">
    <property type="protein sequence ID" value="KAK3716311.1"/>
    <property type="molecule type" value="Genomic_DNA"/>
</dbReference>
<gene>
    <name evidence="1" type="ORF">LTR37_006461</name>
</gene>
<name>A0ACC3NFV5_9PEZI</name>
<protein>
    <submittedName>
        <fullName evidence="1">Uncharacterized protein</fullName>
    </submittedName>
</protein>
<reference evidence="1" key="1">
    <citation type="submission" date="2023-07" db="EMBL/GenBank/DDBJ databases">
        <title>Black Yeasts Isolated from many extreme environments.</title>
        <authorList>
            <person name="Coleine C."/>
            <person name="Stajich J.E."/>
            <person name="Selbmann L."/>
        </authorList>
    </citation>
    <scope>NUCLEOTIDE SEQUENCE</scope>
    <source>
        <strain evidence="1">CCFEE 5714</strain>
    </source>
</reference>
<evidence type="ECO:0000313" key="2">
    <source>
        <dbReference type="Proteomes" id="UP001281147"/>
    </source>
</evidence>
<dbReference type="Proteomes" id="UP001281147">
    <property type="component" value="Unassembled WGS sequence"/>
</dbReference>
<organism evidence="1 2">
    <name type="scientific">Vermiconidia calcicola</name>
    <dbReference type="NCBI Taxonomy" id="1690605"/>
    <lineage>
        <taxon>Eukaryota</taxon>
        <taxon>Fungi</taxon>
        <taxon>Dikarya</taxon>
        <taxon>Ascomycota</taxon>
        <taxon>Pezizomycotina</taxon>
        <taxon>Dothideomycetes</taxon>
        <taxon>Dothideomycetidae</taxon>
        <taxon>Mycosphaerellales</taxon>
        <taxon>Extremaceae</taxon>
        <taxon>Vermiconidia</taxon>
    </lineage>
</organism>